<dbReference type="AlphaFoldDB" id="A0A0L8H0E5"/>
<feature type="compositionally biased region" description="Basic and acidic residues" evidence="1">
    <location>
        <begin position="1"/>
        <end position="14"/>
    </location>
</feature>
<gene>
    <name evidence="2" type="ORF">OCBIM_22025011mg</name>
</gene>
<feature type="compositionally biased region" description="Basic residues" evidence="1">
    <location>
        <begin position="15"/>
        <end position="46"/>
    </location>
</feature>
<proteinExistence type="predicted"/>
<sequence length="86" mass="10882">MKDGKKEQGKERKERERKKVRRNRKKKEGREERRKRKWKEGKKGKKERNCQQVVKLMTKERSGDYEEDMERVKERREAFQRERRCE</sequence>
<evidence type="ECO:0000256" key="1">
    <source>
        <dbReference type="SAM" id="MobiDB-lite"/>
    </source>
</evidence>
<name>A0A0L8H0E5_OCTBM</name>
<feature type="region of interest" description="Disordered" evidence="1">
    <location>
        <begin position="1"/>
        <end position="86"/>
    </location>
</feature>
<feature type="compositionally biased region" description="Basic and acidic residues" evidence="1">
    <location>
        <begin position="57"/>
        <end position="86"/>
    </location>
</feature>
<protein>
    <submittedName>
        <fullName evidence="2">Uncharacterized protein</fullName>
    </submittedName>
</protein>
<organism evidence="2">
    <name type="scientific">Octopus bimaculoides</name>
    <name type="common">California two-spotted octopus</name>
    <dbReference type="NCBI Taxonomy" id="37653"/>
    <lineage>
        <taxon>Eukaryota</taxon>
        <taxon>Metazoa</taxon>
        <taxon>Spiralia</taxon>
        <taxon>Lophotrochozoa</taxon>
        <taxon>Mollusca</taxon>
        <taxon>Cephalopoda</taxon>
        <taxon>Coleoidea</taxon>
        <taxon>Octopodiformes</taxon>
        <taxon>Octopoda</taxon>
        <taxon>Incirrata</taxon>
        <taxon>Octopodidae</taxon>
        <taxon>Octopus</taxon>
    </lineage>
</organism>
<dbReference type="EMBL" id="KQ419688">
    <property type="protein sequence ID" value="KOF82604.1"/>
    <property type="molecule type" value="Genomic_DNA"/>
</dbReference>
<evidence type="ECO:0000313" key="2">
    <source>
        <dbReference type="EMBL" id="KOF82604.1"/>
    </source>
</evidence>
<accession>A0A0L8H0E5</accession>
<reference evidence="2" key="1">
    <citation type="submission" date="2015-07" db="EMBL/GenBank/DDBJ databases">
        <title>MeaNS - Measles Nucleotide Surveillance Program.</title>
        <authorList>
            <person name="Tran T."/>
            <person name="Druce J."/>
        </authorList>
    </citation>
    <scope>NUCLEOTIDE SEQUENCE</scope>
    <source>
        <strain evidence="2">UCB-OBI-ISO-001</strain>
        <tissue evidence="2">Gonad</tissue>
    </source>
</reference>